<keyword evidence="5" id="KW-0378">Hydrolase</keyword>
<dbReference type="EC" id="3.1.4.4" evidence="2"/>
<accession>A0A8J5WCY6</accession>
<dbReference type="SMART" id="SM00155">
    <property type="entry name" value="PLDc"/>
    <property type="match status" value="2"/>
</dbReference>
<dbReference type="Proteomes" id="UP000729402">
    <property type="component" value="Unassembled WGS sequence"/>
</dbReference>
<dbReference type="GO" id="GO:0009395">
    <property type="term" value="P:phospholipid catabolic process"/>
    <property type="evidence" value="ECO:0007669"/>
    <property type="project" value="TreeGrafter"/>
</dbReference>
<dbReference type="PROSITE" id="PS50035">
    <property type="entry name" value="PLD"/>
    <property type="match status" value="2"/>
</dbReference>
<evidence type="ECO:0000256" key="1">
    <source>
        <dbReference type="ARBA" id="ARBA00000798"/>
    </source>
</evidence>
<dbReference type="Pfam" id="PF12357">
    <property type="entry name" value="PLD_C"/>
    <property type="match status" value="1"/>
</dbReference>
<dbReference type="InterPro" id="IPR024632">
    <property type="entry name" value="PLipase_D_C"/>
</dbReference>
<evidence type="ECO:0000313" key="10">
    <source>
        <dbReference type="EMBL" id="KAG8087215.1"/>
    </source>
</evidence>
<dbReference type="OrthoDB" id="643924at2759"/>
<gene>
    <name evidence="10" type="ORF">GUJ93_ZPchr0010g10298</name>
</gene>
<keyword evidence="6" id="KW-0106">Calcium</keyword>
<dbReference type="Pfam" id="PF00614">
    <property type="entry name" value="PLDc"/>
    <property type="match status" value="1"/>
</dbReference>
<evidence type="ECO:0000256" key="5">
    <source>
        <dbReference type="ARBA" id="ARBA00022801"/>
    </source>
</evidence>
<evidence type="ECO:0000313" key="11">
    <source>
        <dbReference type="Proteomes" id="UP000729402"/>
    </source>
</evidence>
<evidence type="ECO:0000256" key="6">
    <source>
        <dbReference type="ARBA" id="ARBA00022837"/>
    </source>
</evidence>
<evidence type="ECO:0000256" key="3">
    <source>
        <dbReference type="ARBA" id="ARBA00022723"/>
    </source>
</evidence>
<dbReference type="InterPro" id="IPR015679">
    <property type="entry name" value="PLipase_D_fam"/>
</dbReference>
<dbReference type="PANTHER" id="PTHR18896">
    <property type="entry name" value="PHOSPHOLIPASE D"/>
    <property type="match status" value="1"/>
</dbReference>
<dbReference type="AlphaFoldDB" id="A0A8J5WCY6"/>
<organism evidence="10 11">
    <name type="scientific">Zizania palustris</name>
    <name type="common">Northern wild rice</name>
    <dbReference type="NCBI Taxonomy" id="103762"/>
    <lineage>
        <taxon>Eukaryota</taxon>
        <taxon>Viridiplantae</taxon>
        <taxon>Streptophyta</taxon>
        <taxon>Embryophyta</taxon>
        <taxon>Tracheophyta</taxon>
        <taxon>Spermatophyta</taxon>
        <taxon>Magnoliopsida</taxon>
        <taxon>Liliopsida</taxon>
        <taxon>Poales</taxon>
        <taxon>Poaceae</taxon>
        <taxon>BOP clade</taxon>
        <taxon>Oryzoideae</taxon>
        <taxon>Oryzeae</taxon>
        <taxon>Zizaniinae</taxon>
        <taxon>Zizania</taxon>
    </lineage>
</organism>
<evidence type="ECO:0000259" key="9">
    <source>
        <dbReference type="PROSITE" id="PS50035"/>
    </source>
</evidence>
<proteinExistence type="predicted"/>
<evidence type="ECO:0000256" key="2">
    <source>
        <dbReference type="ARBA" id="ARBA00012027"/>
    </source>
</evidence>
<dbReference type="InterPro" id="IPR001736">
    <property type="entry name" value="PLipase_D/transphosphatidylase"/>
</dbReference>
<keyword evidence="4" id="KW-0677">Repeat</keyword>
<feature type="domain" description="PLD phosphodiesterase" evidence="9">
    <location>
        <begin position="131"/>
        <end position="161"/>
    </location>
</feature>
<dbReference type="PANTHER" id="PTHR18896:SF73">
    <property type="entry name" value="PHOSPHOLIPASE D"/>
    <property type="match status" value="1"/>
</dbReference>
<feature type="domain" description="PLD phosphodiesterase" evidence="9">
    <location>
        <begin position="454"/>
        <end position="481"/>
    </location>
</feature>
<keyword evidence="8" id="KW-0443">Lipid metabolism</keyword>
<dbReference type="GO" id="GO:0005886">
    <property type="term" value="C:plasma membrane"/>
    <property type="evidence" value="ECO:0007669"/>
    <property type="project" value="TreeGrafter"/>
</dbReference>
<dbReference type="EMBL" id="JAAALK010000082">
    <property type="protein sequence ID" value="KAG8087215.1"/>
    <property type="molecule type" value="Genomic_DNA"/>
</dbReference>
<comment type="catalytic activity">
    <reaction evidence="1">
        <text>a 1,2-diacyl-sn-glycero-3-phosphocholine + H2O = a 1,2-diacyl-sn-glycero-3-phosphate + choline + H(+)</text>
        <dbReference type="Rhea" id="RHEA:14445"/>
        <dbReference type="ChEBI" id="CHEBI:15354"/>
        <dbReference type="ChEBI" id="CHEBI:15377"/>
        <dbReference type="ChEBI" id="CHEBI:15378"/>
        <dbReference type="ChEBI" id="CHEBI:57643"/>
        <dbReference type="ChEBI" id="CHEBI:58608"/>
        <dbReference type="EC" id="3.1.4.4"/>
    </reaction>
</comment>
<reference evidence="10" key="2">
    <citation type="submission" date="2021-02" db="EMBL/GenBank/DDBJ databases">
        <authorList>
            <person name="Kimball J.A."/>
            <person name="Haas M.W."/>
            <person name="Macchietto M."/>
            <person name="Kono T."/>
            <person name="Duquette J."/>
            <person name="Shao M."/>
        </authorList>
    </citation>
    <scope>NUCLEOTIDE SEQUENCE</scope>
    <source>
        <tissue evidence="10">Fresh leaf tissue</tissue>
    </source>
</reference>
<reference evidence="10" key="1">
    <citation type="journal article" date="2021" name="bioRxiv">
        <title>Whole Genome Assembly and Annotation of Northern Wild Rice, Zizania palustris L., Supports a Whole Genome Duplication in the Zizania Genus.</title>
        <authorList>
            <person name="Haas M."/>
            <person name="Kono T."/>
            <person name="Macchietto M."/>
            <person name="Millas R."/>
            <person name="McGilp L."/>
            <person name="Shao M."/>
            <person name="Duquette J."/>
            <person name="Hirsch C.N."/>
            <person name="Kimball J."/>
        </authorList>
    </citation>
    <scope>NUCLEOTIDE SEQUENCE</scope>
    <source>
        <tissue evidence="10">Fresh leaf tissue</tissue>
    </source>
</reference>
<evidence type="ECO:0000256" key="7">
    <source>
        <dbReference type="ARBA" id="ARBA00022963"/>
    </source>
</evidence>
<keyword evidence="7" id="KW-0442">Lipid degradation</keyword>
<dbReference type="GO" id="GO:0046872">
    <property type="term" value="F:metal ion binding"/>
    <property type="evidence" value="ECO:0007669"/>
    <property type="project" value="UniProtKB-KW"/>
</dbReference>
<name>A0A8J5WCY6_ZIZPA</name>
<protein>
    <recommendedName>
        <fullName evidence="2">phospholipase D</fullName>
        <ecNumber evidence="2">3.1.4.4</ecNumber>
    </recommendedName>
</protein>
<evidence type="ECO:0000256" key="4">
    <source>
        <dbReference type="ARBA" id="ARBA00022737"/>
    </source>
</evidence>
<sequence length="613" mass="67692">MPRAFFGQHSGCKVTLYQDAHVVPPLSGSKCWEDIFDAVANARKLVYIAGWSVSTDVALVRDPRRPAQTLGQLLKAKAGERVVVLMLVWDDQASAGLDPARRDGRMAGQGEDTASYFRGTGVHCVMCPRDAVFTHHQKAVVADGTRGLVAFLGGIDLCFGRYDTQEHPLFRTLASVHRNDFHQPSFPGASVAKGGPREPWHDVHCRVEGPAAWDVLDNFEQRWRRQGGQDGLLAYIPRSSAVREVANQDADAWNVQVFRSIDSRAVVGFPESPDEAGRCGLVTGSAGDTVDRSIQDAYIHAIRRAMRFVYIESQCFVGSSYGWHRDVATANNNSAVDAATALHLIPKELSLKIASKIRAGDSFRAYVVIPMWPEGVPESATVQAILDWQRRTMEMMYKDVAAALADRGSTQNPRDYLNFFCLGNRESHVTGEHAPPERPELGSDYMRAQQARRFKINVNANIMIVDDEYIVVGSANVNQRSMDGGRDTEMAIGAYQPRHLDTPNAWPRGQVHQFRVALWREHLGQEPFMAAGSDLIYPASAPCAIRVNQAARQHWDMYASGTFQGNLPGHLMTYPIGVGDRGELQETVRFFPDTKARVFGCSSAADLPPALTA</sequence>
<keyword evidence="3" id="KW-0479">Metal-binding</keyword>
<comment type="caution">
    <text evidence="10">The sequence shown here is derived from an EMBL/GenBank/DDBJ whole genome shotgun (WGS) entry which is preliminary data.</text>
</comment>
<evidence type="ECO:0000256" key="8">
    <source>
        <dbReference type="ARBA" id="ARBA00023098"/>
    </source>
</evidence>
<dbReference type="GO" id="GO:0004630">
    <property type="term" value="F:phospholipase D activity"/>
    <property type="evidence" value="ECO:0007669"/>
    <property type="project" value="UniProtKB-EC"/>
</dbReference>
<keyword evidence="11" id="KW-1185">Reference proteome</keyword>